<keyword evidence="6" id="KW-1185">Reference proteome</keyword>
<dbReference type="Pfam" id="PF16344">
    <property type="entry name" value="FecR_C"/>
    <property type="match status" value="1"/>
</dbReference>
<dbReference type="FunFam" id="2.60.120.1440:FF:000001">
    <property type="entry name" value="Putative anti-sigma factor"/>
    <property type="match status" value="1"/>
</dbReference>
<name>A0A0E9MYG1_9BACT</name>
<dbReference type="Gene3D" id="3.55.50.30">
    <property type="match status" value="1"/>
</dbReference>
<dbReference type="InterPro" id="IPR012373">
    <property type="entry name" value="Ferrdict_sens_TM"/>
</dbReference>
<keyword evidence="2" id="KW-1133">Transmembrane helix</keyword>
<comment type="caution">
    <text evidence="5">The sequence shown here is derived from an EMBL/GenBank/DDBJ whole genome shotgun (WGS) entry which is preliminary data.</text>
</comment>
<evidence type="ECO:0000256" key="1">
    <source>
        <dbReference type="SAM" id="MobiDB-lite"/>
    </source>
</evidence>
<dbReference type="EMBL" id="BBWV01000001">
    <property type="protein sequence ID" value="GAO42772.1"/>
    <property type="molecule type" value="Genomic_DNA"/>
</dbReference>
<keyword evidence="2" id="KW-0812">Transmembrane</keyword>
<feature type="domain" description="Protein FecR C-terminal" evidence="4">
    <location>
        <begin position="317"/>
        <end position="385"/>
    </location>
</feature>
<dbReference type="RefSeq" id="WP_052955646.1">
    <property type="nucleotide sequence ID" value="NZ_BBWV01000001.1"/>
</dbReference>
<evidence type="ECO:0000259" key="3">
    <source>
        <dbReference type="Pfam" id="PF04773"/>
    </source>
</evidence>
<dbReference type="Pfam" id="PF04773">
    <property type="entry name" value="FecR"/>
    <property type="match status" value="1"/>
</dbReference>
<evidence type="ECO:0000313" key="6">
    <source>
        <dbReference type="Proteomes" id="UP000033121"/>
    </source>
</evidence>
<dbReference type="PANTHER" id="PTHR30273:SF2">
    <property type="entry name" value="PROTEIN FECR"/>
    <property type="match status" value="1"/>
</dbReference>
<dbReference type="InterPro" id="IPR006860">
    <property type="entry name" value="FecR"/>
</dbReference>
<proteinExistence type="predicted"/>
<feature type="transmembrane region" description="Helical" evidence="2">
    <location>
        <begin position="115"/>
        <end position="133"/>
    </location>
</feature>
<dbReference type="STRING" id="1220578.FPE01S_01_17900"/>
<keyword evidence="2" id="KW-0472">Membrane</keyword>
<feature type="region of interest" description="Disordered" evidence="1">
    <location>
        <begin position="72"/>
        <end position="105"/>
    </location>
</feature>
<dbReference type="Proteomes" id="UP000033121">
    <property type="component" value="Unassembled WGS sequence"/>
</dbReference>
<sequence>MTQDRLWELLAKKLSGEATLPELEELQQLLRKSPDMHYPLQTISDLWFLTPNQPEDTQAAYERHLNRLKTQLGEDWSGTGSEPDREADSIPEISKATEDDTENFRQIQRRRKRRLGWAGLGIAAIIGSAIYFASPLQTPQGVPASDSRFIAEVSTRNGSKSKIQLPDGTQVWLNSGSKLTYGKEFNGTQREVNLTGEAFFDVVKDSLKPFIIHARNVNIRVVGTAFNVKSYPGDKTTETSLIRGIIEVNINNRPAEKIILKPNEKLVVASDDSLVAAQPTSNGKVKEKKMSPQVVIDNISYLPSDSTVIETSWMENKLIFTDESFRELANRMERWFGVVIRFEKPELEQIRLTGTFQGETLQQALRALTITAPFSYSINKDKVTISTKP</sequence>
<evidence type="ECO:0000256" key="2">
    <source>
        <dbReference type="SAM" id="Phobius"/>
    </source>
</evidence>
<gene>
    <name evidence="5" type="ORF">FPE01S_01_17900</name>
</gene>
<dbReference type="InterPro" id="IPR032508">
    <property type="entry name" value="FecR_C"/>
</dbReference>
<reference evidence="5 6" key="1">
    <citation type="submission" date="2015-04" db="EMBL/GenBank/DDBJ databases">
        <title>Whole genome shotgun sequence of Flavihumibacter petaseus NBRC 106054.</title>
        <authorList>
            <person name="Miyazawa S."/>
            <person name="Hosoyama A."/>
            <person name="Hashimoto M."/>
            <person name="Noguchi M."/>
            <person name="Tsuchikane K."/>
            <person name="Ohji S."/>
            <person name="Yamazoe A."/>
            <person name="Ichikawa N."/>
            <person name="Kimura A."/>
            <person name="Fujita N."/>
        </authorList>
    </citation>
    <scope>NUCLEOTIDE SEQUENCE [LARGE SCALE GENOMIC DNA]</scope>
    <source>
        <strain evidence="5 6">NBRC 106054</strain>
    </source>
</reference>
<protein>
    <submittedName>
        <fullName evidence="5">Putative anti-sigma factor</fullName>
    </submittedName>
</protein>
<dbReference type="GO" id="GO:0016989">
    <property type="term" value="F:sigma factor antagonist activity"/>
    <property type="evidence" value="ECO:0007669"/>
    <property type="project" value="TreeGrafter"/>
</dbReference>
<dbReference type="Gene3D" id="2.60.120.1440">
    <property type="match status" value="1"/>
</dbReference>
<evidence type="ECO:0000313" key="5">
    <source>
        <dbReference type="EMBL" id="GAO42772.1"/>
    </source>
</evidence>
<feature type="domain" description="FecR protein" evidence="3">
    <location>
        <begin position="152"/>
        <end position="246"/>
    </location>
</feature>
<organism evidence="5 6">
    <name type="scientific">Flavihumibacter petaseus NBRC 106054</name>
    <dbReference type="NCBI Taxonomy" id="1220578"/>
    <lineage>
        <taxon>Bacteria</taxon>
        <taxon>Pseudomonadati</taxon>
        <taxon>Bacteroidota</taxon>
        <taxon>Chitinophagia</taxon>
        <taxon>Chitinophagales</taxon>
        <taxon>Chitinophagaceae</taxon>
        <taxon>Flavihumibacter</taxon>
    </lineage>
</organism>
<accession>A0A0E9MYG1</accession>
<dbReference type="OrthoDB" id="1523735at2"/>
<evidence type="ECO:0000259" key="4">
    <source>
        <dbReference type="Pfam" id="PF16344"/>
    </source>
</evidence>
<dbReference type="PANTHER" id="PTHR30273">
    <property type="entry name" value="PERIPLASMIC SIGNAL SENSOR AND SIGMA FACTOR ACTIVATOR FECR-RELATED"/>
    <property type="match status" value="1"/>
</dbReference>
<dbReference type="AlphaFoldDB" id="A0A0E9MYG1"/>